<proteinExistence type="predicted"/>
<evidence type="ECO:0000259" key="2">
    <source>
        <dbReference type="Pfam" id="PF00078"/>
    </source>
</evidence>
<gene>
    <name evidence="3" type="ORF">BQ2448_518</name>
</gene>
<dbReference type="Pfam" id="PF00078">
    <property type="entry name" value="RVT_1"/>
    <property type="match status" value="1"/>
</dbReference>
<feature type="region of interest" description="Disordered" evidence="1">
    <location>
        <begin position="779"/>
        <end position="803"/>
    </location>
</feature>
<dbReference type="InterPro" id="IPR036691">
    <property type="entry name" value="Endo/exonu/phosph_ase_sf"/>
</dbReference>
<feature type="domain" description="Reverse transcriptase" evidence="2">
    <location>
        <begin position="457"/>
        <end position="633"/>
    </location>
</feature>
<protein>
    <submittedName>
        <fullName evidence="3">BQ2448_518 protein</fullName>
    </submittedName>
</protein>
<name>A0A238F5Q6_9BASI</name>
<sequence>MKTWTQDFLRASFSFPDRISDATFRVGDSKVRVVSIYAPSSDKPDKKRFLSHISTTLRRAMRDDPSPPALLIGGDWNCVESQLLDSENPNGSNYGGQEMRDLVTANNLSDVYRLHHPKGRHTTNRSAPGTCRRLDRIYVSPDWVDLLHDHKIWAPVLKSTHSMGVARFQVPGAIDIGPGKFKLGLHVIEGDATCEYLSSTVQTLYNEALLQTPDDPKAAWTTTKHRLLPQLQALARTLARFRRGGSEQERADHSRYGAALRSRIDPSLAGPSSIFIRLRKVRASDLIPSFAVNDVVLSDPDSMLGAASDYFESVYQDRPIDDAALEIIDGLASIRFSPADSHKLDSSNSSPGPDGLPVEFYRATWTVTGPILRDVINSIPTEGLSAEPSPRNIAHIHLIHKRGERDQLLTTSAWLPCSSLIGPTQRGFVPNRWIGTNIADVQCLMDPEIPGSPPVSGLLAVMDFEKAYDRLSHTYLDAVLRAVGLGPKARQWYRATYTNQSASVFLNGWLSAAVDVLSGVKQGDPLAPSLFVLAIEGFACQIRSKLKGIESPGLQTIRELLFADDACCALHDLSDLQDLNRAIGLYERASASKLSDAKSFLYPLGSLRNHPIVPRLGTWRLSDSQFRYLGIQVGVDIAEDAGWEEVKSSTIARIRSIPMYDLPYAARCSIINTCCYTKVLFYNRFLPAPKSVVEEIEDAAMLAIHGRDSDGTRRRPMVSRSRLCTPLDHGGFGLIDLPMRLAIDHAKWVFQLRDPDGCFTRHLFDVHIRLLAANQPHPFTLRKPPPNQHLVSRGERNEASSPSTLGPLFRSLASVTTLNPPEFSSNQNLERWANHVLFFPAGHGIQLSVNPTLFRGPDGEVMTPTSFIDASKRRHAFVFPPIIPEGHQKIFSLTEQRWKSWWKALRKIRRVHSDAEDTAHLLSLGSLHPGVQLSSATHSQLNNRSASCVMCLSEAPESLPHLAVGCPFARRLWAALSPSPHPIFADFVCPLVSRSERRIVELRILFFHSIWKLSRRRRFSSQPLEPITEAELEELRGSIQGCTGRLASL</sequence>
<dbReference type="Proteomes" id="UP000198372">
    <property type="component" value="Unassembled WGS sequence"/>
</dbReference>
<dbReference type="OrthoDB" id="7687051at2759"/>
<dbReference type="InterPro" id="IPR000477">
    <property type="entry name" value="RT_dom"/>
</dbReference>
<dbReference type="SUPFAM" id="SSF56219">
    <property type="entry name" value="DNase I-like"/>
    <property type="match status" value="1"/>
</dbReference>
<dbReference type="PANTHER" id="PTHR31635:SF196">
    <property type="entry name" value="REVERSE TRANSCRIPTASE DOMAIN-CONTAINING PROTEIN-RELATED"/>
    <property type="match status" value="1"/>
</dbReference>
<dbReference type="Gene3D" id="3.60.10.10">
    <property type="entry name" value="Endonuclease/exonuclease/phosphatase"/>
    <property type="match status" value="1"/>
</dbReference>
<dbReference type="AlphaFoldDB" id="A0A238F5Q6"/>
<dbReference type="EMBL" id="FMSP01000003">
    <property type="protein sequence ID" value="SCV68397.1"/>
    <property type="molecule type" value="Genomic_DNA"/>
</dbReference>
<evidence type="ECO:0000313" key="4">
    <source>
        <dbReference type="Proteomes" id="UP000198372"/>
    </source>
</evidence>
<reference evidence="4" key="1">
    <citation type="submission" date="2016-09" db="EMBL/GenBank/DDBJ databases">
        <authorList>
            <person name="Jeantristanb JTB J.-T."/>
            <person name="Ricardo R."/>
        </authorList>
    </citation>
    <scope>NUCLEOTIDE SEQUENCE [LARGE SCALE GENOMIC DNA]</scope>
</reference>
<evidence type="ECO:0000256" key="1">
    <source>
        <dbReference type="SAM" id="MobiDB-lite"/>
    </source>
</evidence>
<organism evidence="3 4">
    <name type="scientific">Microbotryum intermedium</name>
    <dbReference type="NCBI Taxonomy" id="269621"/>
    <lineage>
        <taxon>Eukaryota</taxon>
        <taxon>Fungi</taxon>
        <taxon>Dikarya</taxon>
        <taxon>Basidiomycota</taxon>
        <taxon>Pucciniomycotina</taxon>
        <taxon>Microbotryomycetes</taxon>
        <taxon>Microbotryales</taxon>
        <taxon>Microbotryaceae</taxon>
        <taxon>Microbotryum</taxon>
    </lineage>
</organism>
<evidence type="ECO:0000313" key="3">
    <source>
        <dbReference type="EMBL" id="SCV68397.1"/>
    </source>
</evidence>
<keyword evidence="4" id="KW-1185">Reference proteome</keyword>
<accession>A0A238F5Q6</accession>
<dbReference type="PANTHER" id="PTHR31635">
    <property type="entry name" value="REVERSE TRANSCRIPTASE DOMAIN-CONTAINING PROTEIN-RELATED"/>
    <property type="match status" value="1"/>
</dbReference>